<dbReference type="EMBL" id="CP000749">
    <property type="protein sequence ID" value="ABR72263.1"/>
    <property type="molecule type" value="Genomic_DNA"/>
</dbReference>
<proteinExistence type="predicted"/>
<dbReference type="AlphaFoldDB" id="A6W0N4"/>
<sequence length="98" mass="10929">MVFEGKLIDLIAKASNLEWNLWVYSEPCESLTLDIQCLAIDADNAVLGADGFTPIEVESRGFQELISMQDLQAVLKNTDSQKAVKAIDYYVKNDAYLP</sequence>
<reference evidence="2" key="1">
    <citation type="submission" date="2007-06" db="EMBL/GenBank/DDBJ databases">
        <title>Complete sequence of Marinomonas sp. MWYL1.</title>
        <authorList>
            <consortium name="US DOE Joint Genome Institute"/>
            <person name="Copeland A."/>
            <person name="Lucas S."/>
            <person name="Lapidus A."/>
            <person name="Barry K."/>
            <person name="Glavina del Rio T."/>
            <person name="Dalin E."/>
            <person name="Tice H."/>
            <person name="Pitluck S."/>
            <person name="Kiss H."/>
            <person name="Brettin T."/>
            <person name="Bruce D."/>
            <person name="Detter J.C."/>
            <person name="Han C."/>
            <person name="Schmutz J."/>
            <person name="Larimer F."/>
            <person name="Land M."/>
            <person name="Hauser L."/>
            <person name="Kyrpides N."/>
            <person name="Kim E."/>
            <person name="Johnston A.W.B."/>
            <person name="Todd J.D."/>
            <person name="Rogers R."/>
            <person name="Wexler M."/>
            <person name="Bond P.L."/>
            <person name="Li Y."/>
            <person name="Richardson P."/>
        </authorList>
    </citation>
    <scope>NUCLEOTIDE SEQUENCE [LARGE SCALE GENOMIC DNA]</scope>
    <source>
        <strain evidence="2">MWYL1</strain>
    </source>
</reference>
<evidence type="ECO:0000313" key="2">
    <source>
        <dbReference type="EMBL" id="ABR72263.1"/>
    </source>
</evidence>
<dbReference type="Pfam" id="PF24832">
    <property type="entry name" value="DUF7716"/>
    <property type="match status" value="1"/>
</dbReference>
<feature type="domain" description="DUF7716" evidence="1">
    <location>
        <begin position="6"/>
        <end position="97"/>
    </location>
</feature>
<dbReference type="STRING" id="400668.Mmwyl1_3359"/>
<dbReference type="InterPro" id="IPR056133">
    <property type="entry name" value="DUF7716"/>
</dbReference>
<evidence type="ECO:0000259" key="1">
    <source>
        <dbReference type="Pfam" id="PF24832"/>
    </source>
</evidence>
<organism evidence="2">
    <name type="scientific">Marinomonas sp. (strain MWYL1)</name>
    <dbReference type="NCBI Taxonomy" id="400668"/>
    <lineage>
        <taxon>Bacteria</taxon>
        <taxon>Pseudomonadati</taxon>
        <taxon>Pseudomonadota</taxon>
        <taxon>Gammaproteobacteria</taxon>
        <taxon>Oceanospirillales</taxon>
        <taxon>Oceanospirillaceae</taxon>
        <taxon>Marinomonas</taxon>
    </lineage>
</organism>
<protein>
    <recommendedName>
        <fullName evidence="1">DUF7716 domain-containing protein</fullName>
    </recommendedName>
</protein>
<accession>A6W0N4</accession>
<dbReference type="KEGG" id="mmw:Mmwyl1_3359"/>
<dbReference type="HOGENOM" id="CLU_2330452_0_0_6"/>
<gene>
    <name evidence="2" type="ordered locus">Mmwyl1_3359</name>
</gene>
<name>A6W0N4_MARMS</name>